<feature type="compositionally biased region" description="Polar residues" evidence="2">
    <location>
        <begin position="164"/>
        <end position="177"/>
    </location>
</feature>
<reference evidence="4" key="1">
    <citation type="submission" date="2021-11" db="EMBL/GenBank/DDBJ databases">
        <title>Cultivation dependent microbiological survey of springs from the worlds oldest radium mine currently devoted to the extraction of radon-saturated water.</title>
        <authorList>
            <person name="Kapinusova G."/>
            <person name="Smrhova T."/>
            <person name="Strejcek M."/>
            <person name="Suman J."/>
            <person name="Jani K."/>
            <person name="Pajer P."/>
            <person name="Uhlik O."/>
        </authorList>
    </citation>
    <scope>NUCLEOTIDE SEQUENCE [LARGE SCALE GENOMIC DNA]</scope>
    <source>
        <strain evidence="4">J379</strain>
    </source>
</reference>
<gene>
    <name evidence="3" type="ORF">LRS13_05640</name>
</gene>
<dbReference type="Pfam" id="PF07676">
    <property type="entry name" value="PD40"/>
    <property type="match status" value="2"/>
</dbReference>
<organism evidence="3 4">
    <name type="scientific">Svornostia abyssi</name>
    <dbReference type="NCBI Taxonomy" id="2898438"/>
    <lineage>
        <taxon>Bacteria</taxon>
        <taxon>Bacillati</taxon>
        <taxon>Actinomycetota</taxon>
        <taxon>Thermoleophilia</taxon>
        <taxon>Solirubrobacterales</taxon>
        <taxon>Baekduiaceae</taxon>
        <taxon>Svornostia</taxon>
    </lineage>
</organism>
<dbReference type="InterPro" id="IPR011042">
    <property type="entry name" value="6-blade_b-propeller_TolB-like"/>
</dbReference>
<sequence length="479" mass="51529">MLATIGAAAPGLAQAERRDISGDGRFALVDPGDDRGPTRLLVVDRRTGATHEAGRQSIADGGALADDRVLDPTISGDGRIVAFSSSATNLSTSDRDDQRDVFVHDIAAGTTTVIGAGDGHAGDPSLSADGRFVAFSSSSTNLVPEDRDDSPDIFVHDRQTGTTRLVSRSSAGTTGNGASERPSISGDGRTIAFVSDARNLTSAGLDGVDAAFVTDLATGVTRRIDRSIRRSEGLDFQEVALSRDGRHLAYIARSRVELLDLTSGRTQLVSRATGPGGQAVSDAFSPAISGDGRFVAFTTHDGLDPADRWVLSQGSTYVRDTRTHRTTLLTRRATPDGYTAIEYGILPSLSDDGRLATFHGPGRSEVRARSGLRLVSTAPAPHQRFTLGDGLGLPRTRDCRSRTMTLPLRSIPNREIRRVEVRVSHGQARRTRRWERPTSSTLVLRRLPRVRFELAARVVLTNGTVLVDARRYRGCARRR</sequence>
<dbReference type="PANTHER" id="PTHR36842">
    <property type="entry name" value="PROTEIN TOLB HOMOLOG"/>
    <property type="match status" value="1"/>
</dbReference>
<dbReference type="EMBL" id="CP088295">
    <property type="protein sequence ID" value="UUY05013.1"/>
    <property type="molecule type" value="Genomic_DNA"/>
</dbReference>
<dbReference type="Gene3D" id="2.120.10.30">
    <property type="entry name" value="TolB, C-terminal domain"/>
    <property type="match status" value="1"/>
</dbReference>
<evidence type="ECO:0000256" key="1">
    <source>
        <dbReference type="ARBA" id="ARBA00009820"/>
    </source>
</evidence>
<dbReference type="SUPFAM" id="SSF82171">
    <property type="entry name" value="DPP6 N-terminal domain-like"/>
    <property type="match status" value="1"/>
</dbReference>
<comment type="similarity">
    <text evidence="1">Belongs to the TolB family.</text>
</comment>
<evidence type="ECO:0000313" key="3">
    <source>
        <dbReference type="EMBL" id="UUY05013.1"/>
    </source>
</evidence>
<evidence type="ECO:0000313" key="4">
    <source>
        <dbReference type="Proteomes" id="UP001058860"/>
    </source>
</evidence>
<protein>
    <submittedName>
        <fullName evidence="3">Uncharacterized protein</fullName>
    </submittedName>
</protein>
<dbReference type="Proteomes" id="UP001058860">
    <property type="component" value="Chromosome"/>
</dbReference>
<proteinExistence type="inferred from homology"/>
<dbReference type="InterPro" id="IPR011659">
    <property type="entry name" value="WD40"/>
</dbReference>
<evidence type="ECO:0000256" key="2">
    <source>
        <dbReference type="SAM" id="MobiDB-lite"/>
    </source>
</evidence>
<dbReference type="RefSeq" id="WP_353865483.1">
    <property type="nucleotide sequence ID" value="NZ_CP088295.1"/>
</dbReference>
<feature type="region of interest" description="Disordered" evidence="2">
    <location>
        <begin position="164"/>
        <end position="185"/>
    </location>
</feature>
<keyword evidence="4" id="KW-1185">Reference proteome</keyword>
<name>A0ABY5PJZ2_9ACTN</name>
<accession>A0ABY5PJZ2</accession>